<reference evidence="6 7" key="1">
    <citation type="submission" date="2013-02" db="EMBL/GenBank/DDBJ databases">
        <title>The Genome Sequence of Acinetobacter sp. ANC 3862.</title>
        <authorList>
            <consortium name="The Broad Institute Genome Sequencing Platform"/>
            <consortium name="The Broad Institute Genome Sequencing Center for Infectious Disease"/>
            <person name="Cerqueira G."/>
            <person name="Feldgarden M."/>
            <person name="Courvalin P."/>
            <person name="Perichon B."/>
            <person name="Grillot-Courvalin C."/>
            <person name="Clermont D."/>
            <person name="Rocha E."/>
            <person name="Yoon E.-J."/>
            <person name="Nemec A."/>
            <person name="Walker B."/>
            <person name="Young S.K."/>
            <person name="Zeng Q."/>
            <person name="Gargeya S."/>
            <person name="Fitzgerald M."/>
            <person name="Haas B."/>
            <person name="Abouelleil A."/>
            <person name="Alvarado L."/>
            <person name="Arachchi H.M."/>
            <person name="Berlin A.M."/>
            <person name="Chapman S.B."/>
            <person name="Dewar J."/>
            <person name="Goldberg J."/>
            <person name="Griggs A."/>
            <person name="Gujja S."/>
            <person name="Hansen M."/>
            <person name="Howarth C."/>
            <person name="Imamovic A."/>
            <person name="Larimer J."/>
            <person name="McCowan C."/>
            <person name="Murphy C."/>
            <person name="Neiman D."/>
            <person name="Pearson M."/>
            <person name="Priest M."/>
            <person name="Roberts A."/>
            <person name="Saif S."/>
            <person name="Shea T."/>
            <person name="Sisk P."/>
            <person name="Sykes S."/>
            <person name="Wortman J."/>
            <person name="Nusbaum C."/>
            <person name="Birren B."/>
        </authorList>
    </citation>
    <scope>NUCLEOTIDE SEQUENCE [LARGE SCALE GENOMIC DNA]</scope>
    <source>
        <strain evidence="6 7">ANC 3862</strain>
    </source>
</reference>
<protein>
    <recommendedName>
        <fullName evidence="5">HTH lysR-type domain-containing protein</fullName>
    </recommendedName>
</protein>
<comment type="similarity">
    <text evidence="1">Belongs to the LysR transcriptional regulatory family.</text>
</comment>
<dbReference type="SUPFAM" id="SSF46785">
    <property type="entry name" value="Winged helix' DNA-binding domain"/>
    <property type="match status" value="1"/>
</dbReference>
<dbReference type="PANTHER" id="PTHR30126:SF91">
    <property type="entry name" value="LYSR FAMILY TRANSCRIPTIONAL REGULATOR"/>
    <property type="match status" value="1"/>
</dbReference>
<dbReference type="STRING" id="1217705.F900_00919"/>
<evidence type="ECO:0000256" key="3">
    <source>
        <dbReference type="ARBA" id="ARBA00023125"/>
    </source>
</evidence>
<dbReference type="AlphaFoldDB" id="N9M485"/>
<dbReference type="RefSeq" id="WP_005215445.1">
    <property type="nucleotide sequence ID" value="NZ_KB850089.1"/>
</dbReference>
<dbReference type="Gene3D" id="1.10.10.10">
    <property type="entry name" value="Winged helix-like DNA-binding domain superfamily/Winged helix DNA-binding domain"/>
    <property type="match status" value="1"/>
</dbReference>
<evidence type="ECO:0000256" key="1">
    <source>
        <dbReference type="ARBA" id="ARBA00009437"/>
    </source>
</evidence>
<dbReference type="CDD" id="cd05466">
    <property type="entry name" value="PBP2_LTTR_substrate"/>
    <property type="match status" value="1"/>
</dbReference>
<dbReference type="PATRIC" id="fig|1217705.3.peg.880"/>
<dbReference type="InterPro" id="IPR005119">
    <property type="entry name" value="LysR_subst-bd"/>
</dbReference>
<dbReference type="Pfam" id="PF00126">
    <property type="entry name" value="HTH_1"/>
    <property type="match status" value="1"/>
</dbReference>
<dbReference type="HOGENOM" id="CLU_039613_35_0_6"/>
<evidence type="ECO:0000259" key="5">
    <source>
        <dbReference type="PROSITE" id="PS50931"/>
    </source>
</evidence>
<dbReference type="eggNOG" id="COG0583">
    <property type="taxonomic scope" value="Bacteria"/>
</dbReference>
<dbReference type="PROSITE" id="PS50931">
    <property type="entry name" value="HTH_LYSR"/>
    <property type="match status" value="1"/>
</dbReference>
<dbReference type="InterPro" id="IPR000847">
    <property type="entry name" value="LysR_HTH_N"/>
</dbReference>
<dbReference type="SUPFAM" id="SSF53850">
    <property type="entry name" value="Periplasmic binding protein-like II"/>
    <property type="match status" value="1"/>
</dbReference>
<keyword evidence="2" id="KW-0805">Transcription regulation</keyword>
<keyword evidence="3" id="KW-0238">DNA-binding</keyword>
<evidence type="ECO:0000256" key="2">
    <source>
        <dbReference type="ARBA" id="ARBA00023015"/>
    </source>
</evidence>
<dbReference type="GO" id="GO:0000976">
    <property type="term" value="F:transcription cis-regulatory region binding"/>
    <property type="evidence" value="ECO:0007669"/>
    <property type="project" value="TreeGrafter"/>
</dbReference>
<dbReference type="InterPro" id="IPR036390">
    <property type="entry name" value="WH_DNA-bd_sf"/>
</dbReference>
<comment type="caution">
    <text evidence="6">The sequence shown here is derived from an EMBL/GenBank/DDBJ whole genome shotgun (WGS) entry which is preliminary data.</text>
</comment>
<proteinExistence type="inferred from homology"/>
<dbReference type="PANTHER" id="PTHR30126">
    <property type="entry name" value="HTH-TYPE TRANSCRIPTIONAL REGULATOR"/>
    <property type="match status" value="1"/>
</dbReference>
<name>N9M485_9GAMM</name>
<gene>
    <name evidence="6" type="ORF">F900_00919</name>
</gene>
<sequence length="299" mass="34630">MNINQEQLLMFQTVIETGSFSAAARKLGKVPSAVSMSIANLEIDLNLNLFERIGREPTPTPAAMVLYEKTQQLLIEINQWKQHAHALSTGLESTLNIVVVSELLHTNWTDYITLLEQHFPNLTINIFSAPQEDALQMLLDQSAQLALMFEREQLDSREQFVELKREALIPVIAQGHALAQFEQISFEQMVQTRQIVVASRDHSIKPELLFSKNYWRTDNHHSACMMILRNLGWGVLPLEMFNENPELKKKLKVLQLYDFTPKFEYYVDLVWSRESELGIAARFLIEHIRQQRQQPRKSD</sequence>
<dbReference type="Gene3D" id="3.40.190.290">
    <property type="match status" value="1"/>
</dbReference>
<organism evidence="6 7">
    <name type="scientific">Acinetobacter modestus</name>
    <dbReference type="NCBI Taxonomy" id="1776740"/>
    <lineage>
        <taxon>Bacteria</taxon>
        <taxon>Pseudomonadati</taxon>
        <taxon>Pseudomonadota</taxon>
        <taxon>Gammaproteobacteria</taxon>
        <taxon>Moraxellales</taxon>
        <taxon>Moraxellaceae</taxon>
        <taxon>Acinetobacter</taxon>
    </lineage>
</organism>
<feature type="domain" description="HTH lysR-type" evidence="5">
    <location>
        <begin position="1"/>
        <end position="60"/>
    </location>
</feature>
<evidence type="ECO:0000313" key="7">
    <source>
        <dbReference type="Proteomes" id="UP000013248"/>
    </source>
</evidence>
<dbReference type="EMBL" id="APRP01000012">
    <property type="protein sequence ID" value="ENX03329.1"/>
    <property type="molecule type" value="Genomic_DNA"/>
</dbReference>
<evidence type="ECO:0000256" key="4">
    <source>
        <dbReference type="ARBA" id="ARBA00023163"/>
    </source>
</evidence>
<dbReference type="Pfam" id="PF03466">
    <property type="entry name" value="LysR_substrate"/>
    <property type="match status" value="1"/>
</dbReference>
<dbReference type="InterPro" id="IPR036388">
    <property type="entry name" value="WH-like_DNA-bd_sf"/>
</dbReference>
<evidence type="ECO:0000313" key="6">
    <source>
        <dbReference type="EMBL" id="ENX03329.1"/>
    </source>
</evidence>
<accession>N9M485</accession>
<dbReference type="GO" id="GO:0003700">
    <property type="term" value="F:DNA-binding transcription factor activity"/>
    <property type="evidence" value="ECO:0007669"/>
    <property type="project" value="InterPro"/>
</dbReference>
<dbReference type="Proteomes" id="UP000013248">
    <property type="component" value="Unassembled WGS sequence"/>
</dbReference>
<keyword evidence="4" id="KW-0804">Transcription</keyword>